<dbReference type="InterPro" id="IPR000719">
    <property type="entry name" value="Prot_kinase_dom"/>
</dbReference>
<protein>
    <recommendedName>
        <fullName evidence="1">Protein kinase domain-containing protein</fullName>
    </recommendedName>
</protein>
<dbReference type="EMBL" id="KZ613976">
    <property type="protein sequence ID" value="PMD29231.1"/>
    <property type="molecule type" value="Genomic_DNA"/>
</dbReference>
<evidence type="ECO:0000313" key="3">
    <source>
        <dbReference type="Proteomes" id="UP000235786"/>
    </source>
</evidence>
<reference evidence="2 3" key="1">
    <citation type="submission" date="2016-04" db="EMBL/GenBank/DDBJ databases">
        <title>A degradative enzymes factory behind the ericoid mycorrhizal symbiosis.</title>
        <authorList>
            <consortium name="DOE Joint Genome Institute"/>
            <person name="Martino E."/>
            <person name="Morin E."/>
            <person name="Grelet G."/>
            <person name="Kuo A."/>
            <person name="Kohler A."/>
            <person name="Daghino S."/>
            <person name="Barry K."/>
            <person name="Choi C."/>
            <person name="Cichocki N."/>
            <person name="Clum A."/>
            <person name="Copeland A."/>
            <person name="Hainaut M."/>
            <person name="Haridas S."/>
            <person name="Labutti K."/>
            <person name="Lindquist E."/>
            <person name="Lipzen A."/>
            <person name="Khouja H.-R."/>
            <person name="Murat C."/>
            <person name="Ohm R."/>
            <person name="Olson A."/>
            <person name="Spatafora J."/>
            <person name="Veneault-Fourrey C."/>
            <person name="Henrissat B."/>
            <person name="Grigoriev I."/>
            <person name="Martin F."/>
            <person name="Perotto S."/>
        </authorList>
    </citation>
    <scope>NUCLEOTIDE SEQUENCE [LARGE SCALE GENOMIC DNA]</scope>
    <source>
        <strain evidence="2 3">F</strain>
    </source>
</reference>
<dbReference type="AlphaFoldDB" id="A0A2J6QSI7"/>
<dbReference type="STRING" id="1149755.A0A2J6QSI7"/>
<organism evidence="2 3">
    <name type="scientific">Hyaloscypha variabilis (strain UAMH 11265 / GT02V1 / F)</name>
    <name type="common">Meliniomyces variabilis</name>
    <dbReference type="NCBI Taxonomy" id="1149755"/>
    <lineage>
        <taxon>Eukaryota</taxon>
        <taxon>Fungi</taxon>
        <taxon>Dikarya</taxon>
        <taxon>Ascomycota</taxon>
        <taxon>Pezizomycotina</taxon>
        <taxon>Leotiomycetes</taxon>
        <taxon>Helotiales</taxon>
        <taxon>Hyaloscyphaceae</taxon>
        <taxon>Hyaloscypha</taxon>
        <taxon>Hyaloscypha variabilis</taxon>
    </lineage>
</organism>
<dbReference type="GO" id="GO:0005524">
    <property type="term" value="F:ATP binding"/>
    <property type="evidence" value="ECO:0007669"/>
    <property type="project" value="InterPro"/>
</dbReference>
<gene>
    <name evidence="2" type="ORF">L207DRAFT_521074</name>
</gene>
<dbReference type="Proteomes" id="UP000235786">
    <property type="component" value="Unassembled WGS sequence"/>
</dbReference>
<feature type="domain" description="Protein kinase" evidence="1">
    <location>
        <begin position="1"/>
        <end position="151"/>
    </location>
</feature>
<dbReference type="PROSITE" id="PS50011">
    <property type="entry name" value="PROTEIN_KINASE_DOM"/>
    <property type="match status" value="1"/>
</dbReference>
<keyword evidence="3" id="KW-1185">Reference proteome</keyword>
<evidence type="ECO:0000259" key="1">
    <source>
        <dbReference type="PROSITE" id="PS50011"/>
    </source>
</evidence>
<dbReference type="Gene3D" id="1.10.510.10">
    <property type="entry name" value="Transferase(Phosphotransferase) domain 1"/>
    <property type="match status" value="1"/>
</dbReference>
<accession>A0A2J6QSI7</accession>
<sequence length="151" mass="16689">MAGRGFELPGISRDCQVLQKIKDIGLSQSCRVPALEGLLSLREGSGVIGFLTNYIETSDDLGDLISLFNKVVTIPISRREKWGGQIKYIVEQLHGQGVIWGDASPRNVLIDIDDNAWLVDFGGGYNIDPKLMDTMEGDMEGLRAVYEFLKV</sequence>
<dbReference type="GO" id="GO:0004672">
    <property type="term" value="F:protein kinase activity"/>
    <property type="evidence" value="ECO:0007669"/>
    <property type="project" value="InterPro"/>
</dbReference>
<proteinExistence type="predicted"/>
<name>A0A2J6QSI7_HYAVF</name>
<evidence type="ECO:0000313" key="2">
    <source>
        <dbReference type="EMBL" id="PMD29231.1"/>
    </source>
</evidence>
<dbReference type="SUPFAM" id="SSF56112">
    <property type="entry name" value="Protein kinase-like (PK-like)"/>
    <property type="match status" value="1"/>
</dbReference>
<dbReference type="InterPro" id="IPR011009">
    <property type="entry name" value="Kinase-like_dom_sf"/>
</dbReference>
<dbReference type="OrthoDB" id="4062651at2759"/>